<proteinExistence type="inferred from homology"/>
<gene>
    <name evidence="9 13" type="primary">tig</name>
    <name evidence="13" type="ORF">CEE37_00040</name>
</gene>
<evidence type="ECO:0000256" key="10">
    <source>
        <dbReference type="SAM" id="Coils"/>
    </source>
</evidence>
<reference evidence="13 14" key="1">
    <citation type="submission" date="2017-06" db="EMBL/GenBank/DDBJ databases">
        <title>Novel microbial phyla capable of carbon fixation and sulfur reduction in deep-sea sediments.</title>
        <authorList>
            <person name="Huang J."/>
            <person name="Baker B."/>
            <person name="Wang Y."/>
        </authorList>
    </citation>
    <scope>NUCLEOTIDE SEQUENCE [LARGE SCALE GENOMIC DNA]</scope>
    <source>
        <strain evidence="13">B3_LCP</strain>
    </source>
</reference>
<evidence type="ECO:0000259" key="12">
    <source>
        <dbReference type="Pfam" id="PF05698"/>
    </source>
</evidence>
<dbReference type="InterPro" id="IPR036611">
    <property type="entry name" value="Trigger_fac_ribosome-bd_sf"/>
</dbReference>
<dbReference type="GO" id="GO:0015031">
    <property type="term" value="P:protein transport"/>
    <property type="evidence" value="ECO:0007669"/>
    <property type="project" value="UniProtKB-UniRule"/>
</dbReference>
<dbReference type="GO" id="GO:0043335">
    <property type="term" value="P:protein unfolding"/>
    <property type="evidence" value="ECO:0007669"/>
    <property type="project" value="TreeGrafter"/>
</dbReference>
<evidence type="ECO:0000256" key="6">
    <source>
        <dbReference type="ARBA" id="ARBA00023186"/>
    </source>
</evidence>
<evidence type="ECO:0000259" key="11">
    <source>
        <dbReference type="Pfam" id="PF05697"/>
    </source>
</evidence>
<keyword evidence="10" id="KW-0175">Coiled coil</keyword>
<dbReference type="InterPro" id="IPR037041">
    <property type="entry name" value="Trigger_fac_C_sf"/>
</dbReference>
<evidence type="ECO:0000313" key="14">
    <source>
        <dbReference type="Proteomes" id="UP000319619"/>
    </source>
</evidence>
<comment type="subcellular location">
    <subcellularLocation>
        <location evidence="9">Cytoplasm</location>
    </subcellularLocation>
    <text evidence="9">About half TF is bound to the ribosome near the polypeptide exit tunnel while the other half is free in the cytoplasm.</text>
</comment>
<evidence type="ECO:0000256" key="8">
    <source>
        <dbReference type="ARBA" id="ARBA00029986"/>
    </source>
</evidence>
<feature type="domain" description="Trigger factor C-terminal" evidence="12">
    <location>
        <begin position="261"/>
        <end position="409"/>
    </location>
</feature>
<dbReference type="HAMAP" id="MF_00303">
    <property type="entry name" value="Trigger_factor_Tig"/>
    <property type="match status" value="1"/>
</dbReference>
<feature type="domain" description="Trigger factor ribosome-binding bacterial" evidence="11">
    <location>
        <begin position="1"/>
        <end position="145"/>
    </location>
</feature>
<dbReference type="PANTHER" id="PTHR30560:SF3">
    <property type="entry name" value="TRIGGER FACTOR-LIKE PROTEIN TIG, CHLOROPLASTIC"/>
    <property type="match status" value="1"/>
</dbReference>
<dbReference type="EMBL" id="NJBN01000001">
    <property type="protein sequence ID" value="TKJ42103.1"/>
    <property type="molecule type" value="Genomic_DNA"/>
</dbReference>
<dbReference type="GO" id="GO:0044183">
    <property type="term" value="F:protein folding chaperone"/>
    <property type="evidence" value="ECO:0007669"/>
    <property type="project" value="TreeGrafter"/>
</dbReference>
<evidence type="ECO:0000256" key="7">
    <source>
        <dbReference type="ARBA" id="ARBA00023235"/>
    </source>
</evidence>
<dbReference type="Gene3D" id="1.10.3120.10">
    <property type="entry name" value="Trigger factor, C-terminal domain"/>
    <property type="match status" value="1"/>
</dbReference>
<evidence type="ECO:0000256" key="5">
    <source>
        <dbReference type="ARBA" id="ARBA00023110"/>
    </source>
</evidence>
<keyword evidence="9" id="KW-0963">Cytoplasm</keyword>
<comment type="function">
    <text evidence="9">Involved in protein export. Acts as a chaperone by maintaining the newly synthesized protein in an open conformation. Functions as a peptidyl-prolyl cis-trans isomerase.</text>
</comment>
<dbReference type="Gene3D" id="3.10.50.40">
    <property type="match status" value="1"/>
</dbReference>
<comment type="domain">
    <text evidence="9">Consists of 3 domains; the N-terminus binds the ribosome, the middle domain has PPIase activity, while the C-terminus has intrinsic chaperone activity on its own.</text>
</comment>
<keyword evidence="6 9" id="KW-0143">Chaperone</keyword>
<dbReference type="GO" id="GO:0043022">
    <property type="term" value="F:ribosome binding"/>
    <property type="evidence" value="ECO:0007669"/>
    <property type="project" value="TreeGrafter"/>
</dbReference>
<dbReference type="GO" id="GO:0051301">
    <property type="term" value="P:cell division"/>
    <property type="evidence" value="ECO:0007669"/>
    <property type="project" value="UniProtKB-KW"/>
</dbReference>
<evidence type="ECO:0000313" key="13">
    <source>
        <dbReference type="EMBL" id="TKJ42103.1"/>
    </source>
</evidence>
<comment type="catalytic activity">
    <reaction evidence="1 9">
        <text>[protein]-peptidylproline (omega=180) = [protein]-peptidylproline (omega=0)</text>
        <dbReference type="Rhea" id="RHEA:16237"/>
        <dbReference type="Rhea" id="RHEA-COMP:10747"/>
        <dbReference type="Rhea" id="RHEA-COMP:10748"/>
        <dbReference type="ChEBI" id="CHEBI:83833"/>
        <dbReference type="ChEBI" id="CHEBI:83834"/>
        <dbReference type="EC" id="5.2.1.8"/>
    </reaction>
</comment>
<protein>
    <recommendedName>
        <fullName evidence="4 9">Trigger factor</fullName>
        <shortName evidence="9">TF</shortName>
        <ecNumber evidence="3 9">5.2.1.8</ecNumber>
    </recommendedName>
    <alternativeName>
        <fullName evidence="8 9">PPIase</fullName>
    </alternativeName>
</protein>
<dbReference type="AlphaFoldDB" id="A0A532V4H1"/>
<comment type="similarity">
    <text evidence="2 9">Belongs to the FKBP-type PPIase family. Tig subfamily.</text>
</comment>
<comment type="caution">
    <text evidence="13">The sequence shown here is derived from an EMBL/GenBank/DDBJ whole genome shotgun (WGS) entry which is preliminary data.</text>
</comment>
<dbReference type="InterPro" id="IPR008880">
    <property type="entry name" value="Trigger_fac_C"/>
</dbReference>
<evidence type="ECO:0000256" key="9">
    <source>
        <dbReference type="HAMAP-Rule" id="MF_00303"/>
    </source>
</evidence>
<organism evidence="13 14">
    <name type="scientific">candidate division LCP-89 bacterium B3_LCP</name>
    <dbReference type="NCBI Taxonomy" id="2012998"/>
    <lineage>
        <taxon>Bacteria</taxon>
        <taxon>Pseudomonadati</taxon>
        <taxon>Bacteria division LCP-89</taxon>
    </lineage>
</organism>
<dbReference type="Gene3D" id="3.30.70.1050">
    <property type="entry name" value="Trigger factor ribosome-binding domain"/>
    <property type="match status" value="1"/>
</dbReference>
<feature type="coiled-coil region" evidence="10">
    <location>
        <begin position="128"/>
        <end position="155"/>
    </location>
</feature>
<dbReference type="EC" id="5.2.1.8" evidence="3 9"/>
<dbReference type="PIRSF" id="PIRSF003095">
    <property type="entry name" value="Trigger_factor"/>
    <property type="match status" value="1"/>
</dbReference>
<keyword evidence="9" id="KW-0131">Cell cycle</keyword>
<dbReference type="GO" id="GO:0051083">
    <property type="term" value="P:'de novo' cotranslational protein folding"/>
    <property type="evidence" value="ECO:0007669"/>
    <property type="project" value="TreeGrafter"/>
</dbReference>
<name>A0A532V4H1_UNCL8</name>
<dbReference type="GO" id="GO:0003755">
    <property type="term" value="F:peptidyl-prolyl cis-trans isomerase activity"/>
    <property type="evidence" value="ECO:0007669"/>
    <property type="project" value="UniProtKB-UniRule"/>
</dbReference>
<dbReference type="PANTHER" id="PTHR30560">
    <property type="entry name" value="TRIGGER FACTOR CHAPERONE AND PEPTIDYL-PROLYL CIS/TRANS ISOMERASE"/>
    <property type="match status" value="1"/>
</dbReference>
<dbReference type="SUPFAM" id="SSF102735">
    <property type="entry name" value="Trigger factor ribosome-binding domain"/>
    <property type="match status" value="1"/>
</dbReference>
<dbReference type="InterPro" id="IPR046357">
    <property type="entry name" value="PPIase_dom_sf"/>
</dbReference>
<keyword evidence="9" id="KW-0132">Cell division</keyword>
<dbReference type="InterPro" id="IPR027304">
    <property type="entry name" value="Trigger_fact/SurA_dom_sf"/>
</dbReference>
<evidence type="ECO:0000256" key="1">
    <source>
        <dbReference type="ARBA" id="ARBA00000971"/>
    </source>
</evidence>
<keyword evidence="5 9" id="KW-0697">Rotamase</keyword>
<accession>A0A532V4H1</accession>
<evidence type="ECO:0000256" key="4">
    <source>
        <dbReference type="ARBA" id="ARBA00016902"/>
    </source>
</evidence>
<dbReference type="NCBIfam" id="TIGR00115">
    <property type="entry name" value="tig"/>
    <property type="match status" value="1"/>
</dbReference>
<dbReference type="InterPro" id="IPR008881">
    <property type="entry name" value="Trigger_fac_ribosome-bd_bac"/>
</dbReference>
<dbReference type="Proteomes" id="UP000319619">
    <property type="component" value="Unassembled WGS sequence"/>
</dbReference>
<evidence type="ECO:0000256" key="2">
    <source>
        <dbReference type="ARBA" id="ARBA00005464"/>
    </source>
</evidence>
<dbReference type="Pfam" id="PF05697">
    <property type="entry name" value="Trigger_N"/>
    <property type="match status" value="1"/>
</dbReference>
<evidence type="ECO:0000256" key="3">
    <source>
        <dbReference type="ARBA" id="ARBA00013194"/>
    </source>
</evidence>
<dbReference type="SUPFAM" id="SSF109998">
    <property type="entry name" value="Triger factor/SurA peptide-binding domain-like"/>
    <property type="match status" value="1"/>
</dbReference>
<dbReference type="InterPro" id="IPR005215">
    <property type="entry name" value="Trig_fac"/>
</dbReference>
<dbReference type="GO" id="GO:0005737">
    <property type="term" value="C:cytoplasm"/>
    <property type="evidence" value="ECO:0007669"/>
    <property type="project" value="UniProtKB-SubCell"/>
</dbReference>
<keyword evidence="7 9" id="KW-0413">Isomerase</keyword>
<sequence length="434" mass="49807">MKVEKEHIGGTRWSLTIEVPSDDTQTEVEKELKKLQKNIDMPGFRRGRVPLSMVRQKYERSLQLDILGNKIGEYYDQAIKEADIGKPVAVPEIEIDQLEAGKPLKFKADLDVEPTIELAAYDSLTVVRQHAEIGAEQVEKQIDSLREKHAIISEDDGPATESSLLEANVQELDAGFVPIIGHKQEDVTIDLRRASDDFRQSLIGIKSGESRNVSLMRPPTSPNDNKKTDYFQVSVKSVKTLELPELNDDFAKQISNDVDDLKSLQEAVSRELTNQVEAVSHQRVTHLLAHQVVDNSHLDVPESMLKEYLDRIINDARKSSPDNQFDEEHVRSQFRDRAVWNLKWYLIRRKIAENENLKVEDDDVQREFERQAAMSGKKVKEIQATYDDAKRRSQLDDDLLERKILNLLLSRAKIIDKTIPFDEFFSDEHNDHPH</sequence>
<dbReference type="Pfam" id="PF05698">
    <property type="entry name" value="Trigger_C"/>
    <property type="match status" value="1"/>
</dbReference>